<protein>
    <submittedName>
        <fullName evidence="2">Uncharacterized protein conserved in bacteria</fullName>
    </submittedName>
</protein>
<feature type="region of interest" description="Disordered" evidence="1">
    <location>
        <begin position="23"/>
        <end position="44"/>
    </location>
</feature>
<organism evidence="2 3">
    <name type="scientific">Legionella beliardensis</name>
    <dbReference type="NCBI Taxonomy" id="91822"/>
    <lineage>
        <taxon>Bacteria</taxon>
        <taxon>Pseudomonadati</taxon>
        <taxon>Pseudomonadota</taxon>
        <taxon>Gammaproteobacteria</taxon>
        <taxon>Legionellales</taxon>
        <taxon>Legionellaceae</taxon>
        <taxon>Legionella</taxon>
    </lineage>
</organism>
<evidence type="ECO:0000313" key="2">
    <source>
        <dbReference type="EMBL" id="STX29988.1"/>
    </source>
</evidence>
<dbReference type="OrthoDB" id="9788984at2"/>
<evidence type="ECO:0000313" key="3">
    <source>
        <dbReference type="Proteomes" id="UP000254968"/>
    </source>
</evidence>
<proteinExistence type="predicted"/>
<dbReference type="Pfam" id="PF04361">
    <property type="entry name" value="DUF494"/>
    <property type="match status" value="1"/>
</dbReference>
<reference evidence="2 3" key="1">
    <citation type="submission" date="2018-06" db="EMBL/GenBank/DDBJ databases">
        <authorList>
            <consortium name="Pathogen Informatics"/>
            <person name="Doyle S."/>
        </authorList>
    </citation>
    <scope>NUCLEOTIDE SEQUENCE [LARGE SCALE GENOMIC DNA]</scope>
    <source>
        <strain evidence="2 3">NCTC13315</strain>
    </source>
</reference>
<sequence>MKDNLLELLMNFFEKSLSKLTRGQTENNTTTDITANNESDDNELESNENSALIIRAARNTSIRIFTAHEQIKFTKASYQFLTRMLLWGIIASETLELVINQLSNSESRFVTLQETKWTIRNLLAENLDESQLAFLDLVLYQKEDKLPLH</sequence>
<evidence type="ECO:0000256" key="1">
    <source>
        <dbReference type="SAM" id="MobiDB-lite"/>
    </source>
</evidence>
<accession>A0A378I485</accession>
<keyword evidence="3" id="KW-1185">Reference proteome</keyword>
<name>A0A378I485_9GAMM</name>
<dbReference type="AlphaFoldDB" id="A0A378I485"/>
<feature type="compositionally biased region" description="Polar residues" evidence="1">
    <location>
        <begin position="23"/>
        <end position="34"/>
    </location>
</feature>
<gene>
    <name evidence="2" type="ORF">NCTC13315_02549</name>
</gene>
<dbReference type="RefSeq" id="WP_115303705.1">
    <property type="nucleotide sequence ID" value="NZ_CAAAHO010000005.1"/>
</dbReference>
<dbReference type="InterPro" id="IPR007456">
    <property type="entry name" value="Smg"/>
</dbReference>
<dbReference type="EMBL" id="UGNV01000001">
    <property type="protein sequence ID" value="STX29988.1"/>
    <property type="molecule type" value="Genomic_DNA"/>
</dbReference>
<dbReference type="Proteomes" id="UP000254968">
    <property type="component" value="Unassembled WGS sequence"/>
</dbReference>